<proteinExistence type="predicted"/>
<sequence>MFVATQKPSPTPIGAPRLCGVLWRGGRDEKIGYGAPVSWPALVLARVCLDQTRSCLALIGAGRNS</sequence>
<name>A0A451AZF0_9GAMM</name>
<evidence type="ECO:0000313" key="2">
    <source>
        <dbReference type="EMBL" id="VFK71428.1"/>
    </source>
</evidence>
<dbReference type="EMBL" id="CAADFZ010000059">
    <property type="protein sequence ID" value="VFK65232.1"/>
    <property type="molecule type" value="Genomic_DNA"/>
</dbReference>
<evidence type="ECO:0000313" key="1">
    <source>
        <dbReference type="EMBL" id="VFK65232.1"/>
    </source>
</evidence>
<accession>A0A451AZF0</accession>
<gene>
    <name evidence="1" type="ORF">BECKUNK1418G_GA0071005_105914</name>
    <name evidence="2" type="ORF">BECKUNK1418H_GA0071006_106513</name>
</gene>
<dbReference type="EMBL" id="CAADGD010000065">
    <property type="protein sequence ID" value="VFK71428.1"/>
    <property type="molecule type" value="Genomic_DNA"/>
</dbReference>
<organism evidence="2">
    <name type="scientific">Candidatus Kentrum sp. UNK</name>
    <dbReference type="NCBI Taxonomy" id="2126344"/>
    <lineage>
        <taxon>Bacteria</taxon>
        <taxon>Pseudomonadati</taxon>
        <taxon>Pseudomonadota</taxon>
        <taxon>Gammaproteobacteria</taxon>
        <taxon>Candidatus Kentrum</taxon>
    </lineage>
</organism>
<protein>
    <submittedName>
        <fullName evidence="2">Uncharacterized protein</fullName>
    </submittedName>
</protein>
<reference evidence="2" key="1">
    <citation type="submission" date="2019-02" db="EMBL/GenBank/DDBJ databases">
        <authorList>
            <person name="Gruber-Vodicka R. H."/>
            <person name="Seah K. B. B."/>
        </authorList>
    </citation>
    <scope>NUCLEOTIDE SEQUENCE</scope>
    <source>
        <strain evidence="2">BECK_BY19</strain>
        <strain evidence="1">BECK_BY8</strain>
    </source>
</reference>
<dbReference type="AlphaFoldDB" id="A0A451AZF0"/>